<dbReference type="Gene3D" id="1.20.1250.20">
    <property type="entry name" value="MFS general substrate transporter like domains"/>
    <property type="match status" value="1"/>
</dbReference>
<name>A0A1Z2XQ30_9FIRM</name>
<keyword evidence="4 6" id="KW-1133">Transmembrane helix</keyword>
<dbReference type="KEGG" id="amur:ADH66_07715"/>
<dbReference type="Pfam" id="PF07690">
    <property type="entry name" value="MFS_1"/>
    <property type="match status" value="1"/>
</dbReference>
<dbReference type="GO" id="GO:0022857">
    <property type="term" value="F:transmembrane transporter activity"/>
    <property type="evidence" value="ECO:0007669"/>
    <property type="project" value="InterPro"/>
</dbReference>
<feature type="transmembrane region" description="Helical" evidence="6">
    <location>
        <begin position="46"/>
        <end position="68"/>
    </location>
</feature>
<feature type="transmembrane region" description="Helical" evidence="6">
    <location>
        <begin position="281"/>
        <end position="300"/>
    </location>
</feature>
<dbReference type="GO" id="GO:0005886">
    <property type="term" value="C:plasma membrane"/>
    <property type="evidence" value="ECO:0007669"/>
    <property type="project" value="UniProtKB-SubCell"/>
</dbReference>
<evidence type="ECO:0000313" key="11">
    <source>
        <dbReference type="Proteomes" id="UP000596035"/>
    </source>
</evidence>
<sequence length="393" mass="42274">MFAKMFSRRLWNRDFILVLLVCSIASYTNSIFISLLPVYVLDLGGTNALTGMMMTGLTLLGMATRVVVAPLIDKIGRKKLLVIGSGLYALNALAFCFTKDLNVLFALRVIHGFTQGIFFPVPPTMIADISPEDLLVDAMGFFGISSSLVFAVTPTIGLAIYNNLGPEAMFWSAVVMGVLSFALTLPIKEHYQRPVQPEKGESKPKIGLRLDKVFLTLVLLPSMISLFIYIGNSSIMSFLTPCGLERGIEQISLYFLVNNLAVIVSRLTVGRAITYIPKRTCILFGIILCGLGTGLIAVAYNLALMMLSAVLVGVGITAVTQLLQVEVMLAVPSERRGLASTIFMLMGDIGNGAGAAIWGAVSAGAGYVLTYALAGASTLMGCLFHGVYWKKRG</sequence>
<dbReference type="PROSITE" id="PS00216">
    <property type="entry name" value="SUGAR_TRANSPORT_1"/>
    <property type="match status" value="1"/>
</dbReference>
<dbReference type="InterPro" id="IPR036259">
    <property type="entry name" value="MFS_trans_sf"/>
</dbReference>
<comment type="subcellular location">
    <subcellularLocation>
        <location evidence="1">Cell membrane</location>
        <topology evidence="1">Multi-pass membrane protein</topology>
    </subcellularLocation>
</comment>
<evidence type="ECO:0000256" key="5">
    <source>
        <dbReference type="ARBA" id="ARBA00023136"/>
    </source>
</evidence>
<feature type="transmembrane region" description="Helical" evidence="6">
    <location>
        <begin position="306"/>
        <end position="325"/>
    </location>
</feature>
<evidence type="ECO:0000313" key="10">
    <source>
        <dbReference type="Proteomes" id="UP000196710"/>
    </source>
</evidence>
<evidence type="ECO:0000256" key="3">
    <source>
        <dbReference type="ARBA" id="ARBA00022692"/>
    </source>
</evidence>
<evidence type="ECO:0000256" key="1">
    <source>
        <dbReference type="ARBA" id="ARBA00004651"/>
    </source>
</evidence>
<dbReference type="Proteomes" id="UP000596035">
    <property type="component" value="Chromosome"/>
</dbReference>
<evidence type="ECO:0000256" key="6">
    <source>
        <dbReference type="SAM" id="Phobius"/>
    </source>
</evidence>
<feature type="transmembrane region" description="Helical" evidence="6">
    <location>
        <begin position="134"/>
        <end position="162"/>
    </location>
</feature>
<dbReference type="PANTHER" id="PTHR23531">
    <property type="entry name" value="QUINOLENE RESISTANCE PROTEIN NORA"/>
    <property type="match status" value="1"/>
</dbReference>
<keyword evidence="2" id="KW-0813">Transport</keyword>
<dbReference type="EMBL" id="CP021422">
    <property type="protein sequence ID" value="ASB40555.1"/>
    <property type="molecule type" value="Genomic_DNA"/>
</dbReference>
<evidence type="ECO:0000313" key="9">
    <source>
        <dbReference type="EMBL" id="QQR29838.1"/>
    </source>
</evidence>
<dbReference type="PANTHER" id="PTHR23531:SF1">
    <property type="entry name" value="QUINOLENE RESISTANCE PROTEIN NORA"/>
    <property type="match status" value="1"/>
</dbReference>
<feature type="domain" description="Major facilitator superfamily (MFS) profile" evidence="7">
    <location>
        <begin position="14"/>
        <end position="393"/>
    </location>
</feature>
<evidence type="ECO:0000259" key="7">
    <source>
        <dbReference type="PROSITE" id="PS50850"/>
    </source>
</evidence>
<dbReference type="SUPFAM" id="SSF103473">
    <property type="entry name" value="MFS general substrate transporter"/>
    <property type="match status" value="1"/>
</dbReference>
<accession>A0A1Z2XQ30</accession>
<evidence type="ECO:0000313" key="8">
    <source>
        <dbReference type="EMBL" id="ASB40555.1"/>
    </source>
</evidence>
<dbReference type="RefSeq" id="WP_066533811.1">
    <property type="nucleotide sequence ID" value="NZ_CP021422.1"/>
</dbReference>
<organism evidence="9 11">
    <name type="scientific">Acutalibacter muris</name>
    <dbReference type="NCBI Taxonomy" id="1796620"/>
    <lineage>
        <taxon>Bacteria</taxon>
        <taxon>Bacillati</taxon>
        <taxon>Bacillota</taxon>
        <taxon>Clostridia</taxon>
        <taxon>Eubacteriales</taxon>
        <taxon>Acutalibacteraceae</taxon>
        <taxon>Acutalibacter</taxon>
    </lineage>
</organism>
<feature type="transmembrane region" description="Helical" evidence="6">
    <location>
        <begin position="80"/>
        <end position="97"/>
    </location>
</feature>
<evidence type="ECO:0000256" key="4">
    <source>
        <dbReference type="ARBA" id="ARBA00022989"/>
    </source>
</evidence>
<feature type="transmembrane region" description="Helical" evidence="6">
    <location>
        <begin position="337"/>
        <end position="361"/>
    </location>
</feature>
<protein>
    <submittedName>
        <fullName evidence="9">MFS transporter</fullName>
    </submittedName>
</protein>
<feature type="transmembrane region" description="Helical" evidence="6">
    <location>
        <begin position="367"/>
        <end position="389"/>
    </location>
</feature>
<feature type="transmembrane region" description="Helical" evidence="6">
    <location>
        <begin position="213"/>
        <end position="231"/>
    </location>
</feature>
<keyword evidence="3 6" id="KW-0812">Transmembrane</keyword>
<dbReference type="Proteomes" id="UP000196710">
    <property type="component" value="Chromosome"/>
</dbReference>
<dbReference type="AlphaFoldDB" id="A0A1Z2XQ30"/>
<reference evidence="8" key="1">
    <citation type="journal article" date="2017" name="Genome Announc.">
        <title>High-Quality Whole-Genome Sequences of the Oligo-Mouse-Microbiota Bacterial Community.</title>
        <authorList>
            <person name="Garzetti D."/>
            <person name="Brugiroux S."/>
            <person name="Bunk B."/>
            <person name="Pukall R."/>
            <person name="McCoy K.D."/>
            <person name="Macpherson A.J."/>
            <person name="Stecher B."/>
        </authorList>
    </citation>
    <scope>NUCLEOTIDE SEQUENCE</scope>
    <source>
        <strain evidence="8">KB18</strain>
    </source>
</reference>
<dbReference type="InterPro" id="IPR052714">
    <property type="entry name" value="MFS_Exporter"/>
</dbReference>
<dbReference type="InterPro" id="IPR005829">
    <property type="entry name" value="Sugar_transporter_CS"/>
</dbReference>
<keyword evidence="5 6" id="KW-0472">Membrane</keyword>
<keyword evidence="10" id="KW-1185">Reference proteome</keyword>
<dbReference type="InterPro" id="IPR020846">
    <property type="entry name" value="MFS_dom"/>
</dbReference>
<reference evidence="10" key="2">
    <citation type="submission" date="2017-05" db="EMBL/GenBank/DDBJ databases">
        <title>Improved OligoMM genomes.</title>
        <authorList>
            <person name="Garzetti D."/>
        </authorList>
    </citation>
    <scope>NUCLEOTIDE SEQUENCE [LARGE SCALE GENOMIC DNA]</scope>
    <source>
        <strain evidence="10">KB18</strain>
    </source>
</reference>
<dbReference type="PROSITE" id="PS50850">
    <property type="entry name" value="MFS"/>
    <property type="match status" value="1"/>
</dbReference>
<reference evidence="9 11" key="3">
    <citation type="submission" date="2020-11" db="EMBL/GenBank/DDBJ databases">
        <title>Closed and high quality bacterial genomes of the OMM12 community.</title>
        <authorList>
            <person name="Marbouty M."/>
            <person name="Lamy-Besnier Q."/>
            <person name="Debarbieux L."/>
            <person name="Koszul R."/>
        </authorList>
    </citation>
    <scope>NUCLEOTIDE SEQUENCE [LARGE SCALE GENOMIC DNA]</scope>
    <source>
        <strain evidence="9 11">KB18</strain>
    </source>
</reference>
<evidence type="ECO:0000256" key="2">
    <source>
        <dbReference type="ARBA" id="ARBA00022448"/>
    </source>
</evidence>
<gene>
    <name evidence="8" type="ORF">ADH66_07715</name>
    <name evidence="9" type="ORF">I5Q82_17765</name>
</gene>
<proteinExistence type="predicted"/>
<dbReference type="InterPro" id="IPR011701">
    <property type="entry name" value="MFS"/>
</dbReference>
<feature type="transmembrane region" description="Helical" evidence="6">
    <location>
        <begin position="251"/>
        <end position="269"/>
    </location>
</feature>
<dbReference type="EMBL" id="CP065321">
    <property type="protein sequence ID" value="QQR29838.1"/>
    <property type="molecule type" value="Genomic_DNA"/>
</dbReference>